<dbReference type="OrthoDB" id="4153866at2759"/>
<evidence type="ECO:0000256" key="2">
    <source>
        <dbReference type="ARBA" id="ARBA00014286"/>
    </source>
</evidence>
<dbReference type="GO" id="GO:0006629">
    <property type="term" value="P:lipid metabolic process"/>
    <property type="evidence" value="ECO:0007669"/>
    <property type="project" value="InterPro"/>
</dbReference>
<dbReference type="InParanoid" id="A0A177CU34"/>
<dbReference type="FunCoup" id="A0A177CU34">
    <property type="interactions" value="5"/>
</dbReference>
<gene>
    <name evidence="4" type="ORF">CC84DRAFT_1161253</name>
</gene>
<dbReference type="InterPro" id="IPR051236">
    <property type="entry name" value="HAT_RTT109-like"/>
</dbReference>
<proteinExistence type="inferred from homology"/>
<dbReference type="AlphaFoldDB" id="A0A177CU34"/>
<dbReference type="STRING" id="1460663.A0A177CU34"/>
<dbReference type="Proteomes" id="UP000077069">
    <property type="component" value="Unassembled WGS sequence"/>
</dbReference>
<evidence type="ECO:0000313" key="4">
    <source>
        <dbReference type="EMBL" id="OAG10287.1"/>
    </source>
</evidence>
<dbReference type="EMBL" id="KV441549">
    <property type="protein sequence ID" value="OAG10287.1"/>
    <property type="molecule type" value="Genomic_DNA"/>
</dbReference>
<keyword evidence="3" id="KW-0812">Transmembrane</keyword>
<evidence type="ECO:0000313" key="5">
    <source>
        <dbReference type="Proteomes" id="UP000077069"/>
    </source>
</evidence>
<keyword evidence="5" id="KW-1185">Reference proteome</keyword>
<name>A0A177CU34_9PLEO</name>
<evidence type="ECO:0000256" key="1">
    <source>
        <dbReference type="ARBA" id="ARBA00008858"/>
    </source>
</evidence>
<evidence type="ECO:0000256" key="3">
    <source>
        <dbReference type="SAM" id="Phobius"/>
    </source>
</evidence>
<keyword evidence="3" id="KW-1133">Transmembrane helix</keyword>
<keyword evidence="3" id="KW-0472">Membrane</keyword>
<sequence length="398" mass="45483">MSHMIELESLREEPISPTLDYGEDHGLLVSYSDARAYKTPACFRGIWEKLKHEAKQIFHPSAAVFPKRIANLLYATTLIFFGIFISTITIAFFRWKATDPFDTFFARFWDEGPSSAHNPAKYPIEFFGNVLPIPCHSHNDYWRRTPLFAALGSGCISVEADVFYRNNELYVGHTESALHPGRTLKSMYINRLVDLLDEMNPTHWRAADPKGVFYNAPHQSLTLVVDFKTAGNETWSALYEQLQPLRERGWLTNWNGTHRVERPLTVVASGAADFDLVASHNQVRDIFLDAPLAELDHPFDDGTRFRYNVSNSHLASANFHDAIGSVFRGKVNDEQVLLIRKHTQSAQQRGLVPRYWGTPRWPRGLRDEIWALLVRENIGLLNVDDLRGARKGNWGSWS</sequence>
<reference evidence="4 5" key="1">
    <citation type="submission" date="2016-05" db="EMBL/GenBank/DDBJ databases">
        <title>Comparative analysis of secretome profiles of manganese(II)-oxidizing ascomycete fungi.</title>
        <authorList>
            <consortium name="DOE Joint Genome Institute"/>
            <person name="Zeiner C.A."/>
            <person name="Purvine S.O."/>
            <person name="Zink E.M."/>
            <person name="Wu S."/>
            <person name="Pasa-Tolic L."/>
            <person name="Chaput D.L."/>
            <person name="Haridas S."/>
            <person name="Grigoriev I.V."/>
            <person name="Santelli C.M."/>
            <person name="Hansel C.M."/>
        </authorList>
    </citation>
    <scope>NUCLEOTIDE SEQUENCE [LARGE SCALE GENOMIC DNA]</scope>
    <source>
        <strain evidence="4 5">AP3s5-JAC2a</strain>
    </source>
</reference>
<dbReference type="GO" id="GO:0008081">
    <property type="term" value="F:phosphoric diester hydrolase activity"/>
    <property type="evidence" value="ECO:0007669"/>
    <property type="project" value="InterPro"/>
</dbReference>
<protein>
    <recommendedName>
        <fullName evidence="2">Altered inheritance of mitochondria protein 6</fullName>
    </recommendedName>
</protein>
<dbReference type="SUPFAM" id="SSF51695">
    <property type="entry name" value="PLC-like phosphodiesterases"/>
    <property type="match status" value="1"/>
</dbReference>
<organism evidence="4 5">
    <name type="scientific">Paraphaeosphaeria sporulosa</name>
    <dbReference type="NCBI Taxonomy" id="1460663"/>
    <lineage>
        <taxon>Eukaryota</taxon>
        <taxon>Fungi</taxon>
        <taxon>Dikarya</taxon>
        <taxon>Ascomycota</taxon>
        <taxon>Pezizomycotina</taxon>
        <taxon>Dothideomycetes</taxon>
        <taxon>Pleosporomycetidae</taxon>
        <taxon>Pleosporales</taxon>
        <taxon>Massarineae</taxon>
        <taxon>Didymosphaeriaceae</taxon>
        <taxon>Paraphaeosphaeria</taxon>
    </lineage>
</organism>
<dbReference type="PANTHER" id="PTHR31571:SF1">
    <property type="entry name" value="ALTERED INHERITANCE OF MITOCHONDRIA PROTEIN 6"/>
    <property type="match status" value="1"/>
</dbReference>
<comment type="similarity">
    <text evidence="1">Belongs to the AIM6 family.</text>
</comment>
<dbReference type="GeneID" id="28761171"/>
<accession>A0A177CU34</accession>
<dbReference type="PANTHER" id="PTHR31571">
    <property type="entry name" value="ALTERED INHERITANCE OF MITOCHONDRIA PROTEIN 6"/>
    <property type="match status" value="1"/>
</dbReference>
<dbReference type="RefSeq" id="XP_018040652.1">
    <property type="nucleotide sequence ID" value="XM_018177685.1"/>
</dbReference>
<dbReference type="InterPro" id="IPR017946">
    <property type="entry name" value="PLC-like_Pdiesterase_TIM-brl"/>
</dbReference>
<feature type="transmembrane region" description="Helical" evidence="3">
    <location>
        <begin position="72"/>
        <end position="95"/>
    </location>
</feature>